<keyword evidence="1" id="KW-0472">Membrane</keyword>
<keyword evidence="1" id="KW-0812">Transmembrane</keyword>
<dbReference type="EMBL" id="CAXAMN010021407">
    <property type="protein sequence ID" value="CAK9059280.1"/>
    <property type="molecule type" value="Genomic_DNA"/>
</dbReference>
<feature type="transmembrane region" description="Helical" evidence="1">
    <location>
        <begin position="12"/>
        <end position="31"/>
    </location>
</feature>
<protein>
    <submittedName>
        <fullName evidence="2">Uncharacterized protein</fullName>
    </submittedName>
</protein>
<organism evidence="2 3">
    <name type="scientific">Durusdinium trenchii</name>
    <dbReference type="NCBI Taxonomy" id="1381693"/>
    <lineage>
        <taxon>Eukaryota</taxon>
        <taxon>Sar</taxon>
        <taxon>Alveolata</taxon>
        <taxon>Dinophyceae</taxon>
        <taxon>Suessiales</taxon>
        <taxon>Symbiodiniaceae</taxon>
        <taxon>Durusdinium</taxon>
    </lineage>
</organism>
<evidence type="ECO:0000313" key="3">
    <source>
        <dbReference type="Proteomes" id="UP001642484"/>
    </source>
</evidence>
<accession>A0ABP0N657</accession>
<keyword evidence="1" id="KW-1133">Transmembrane helix</keyword>
<sequence>MAGAQRCSRFQVLLCLLITLAIVPLGIFWSMTRTGMAKLTRIADTDAGASSVADADWTLNPTHFSQSDRPFFLLWSHDFDLRDDTNFILDFAAGLTLLDHRVVLESPVDGEALKNLDPKHDFGARVNHRLKKILTGQKSNLWDVMLDAELPHCIIFFSSAWIPFFLQLSQEHPGVQLVWYFYRPHMCGLTSQTQTERSQIGEGMAKADWVVFLNQEDQLDWSHDKLGNYRVFHPFMPTTLEPADVRDVRRNELRQEQGLKPEVFLISIALDCPIPEEEVDVFSTGISKMLTEKFGSSWFVMVFGEGKAEKANFLSKDPREVVKYLAAVDLHISLTRSALALDSLYARALGVSVLMRDTWDTSEAGEPRTVRLPRTVTQETLEKSLAEILNLTDRELNSVRTQDRLAVQTRSGETAAVRVALMSRMLLESREPVERGLRIGIYIQLSNLGLWKRLKACVLTILEATMDENAPNSTRKSTVDVILTVTEEHKFLRFFLPALRQAAPPSSSLRLTALSFAEARSADNGLFLQQLLLARDLQVDHDLILKLHSKEEPRLREMILGDLCGSVEGVRAALEQFQKDQRLGMIGPTSLTWTKEGSTKHVAFNLATSGFGKTVVKRFQNAWSLLSPRKLPHSKKWTIVAGSMYWVRAGLLLWNNNLPSSRIPKFLDACPEPACSAGLERLFPTFIADTKHRVVALSTT</sequence>
<evidence type="ECO:0000256" key="1">
    <source>
        <dbReference type="SAM" id="Phobius"/>
    </source>
</evidence>
<reference evidence="2 3" key="1">
    <citation type="submission" date="2024-02" db="EMBL/GenBank/DDBJ databases">
        <authorList>
            <person name="Chen Y."/>
            <person name="Shah S."/>
            <person name="Dougan E. K."/>
            <person name="Thang M."/>
            <person name="Chan C."/>
        </authorList>
    </citation>
    <scope>NUCLEOTIDE SEQUENCE [LARGE SCALE GENOMIC DNA]</scope>
</reference>
<dbReference type="Proteomes" id="UP001642484">
    <property type="component" value="Unassembled WGS sequence"/>
</dbReference>
<name>A0ABP0N657_9DINO</name>
<gene>
    <name evidence="2" type="ORF">CCMP2556_LOCUS29203</name>
</gene>
<keyword evidence="3" id="KW-1185">Reference proteome</keyword>
<comment type="caution">
    <text evidence="2">The sequence shown here is derived from an EMBL/GenBank/DDBJ whole genome shotgun (WGS) entry which is preliminary data.</text>
</comment>
<evidence type="ECO:0000313" key="2">
    <source>
        <dbReference type="EMBL" id="CAK9059280.1"/>
    </source>
</evidence>
<proteinExistence type="predicted"/>